<dbReference type="PANTHER" id="PTHR46944:SF1">
    <property type="entry name" value="RHO GUANINE NUCLEOTIDE EXCHANGE FACTOR 33"/>
    <property type="match status" value="1"/>
</dbReference>
<proteinExistence type="predicted"/>
<organism evidence="1 2">
    <name type="scientific">Pogonophryne albipinna</name>
    <dbReference type="NCBI Taxonomy" id="1090488"/>
    <lineage>
        <taxon>Eukaryota</taxon>
        <taxon>Metazoa</taxon>
        <taxon>Chordata</taxon>
        <taxon>Craniata</taxon>
        <taxon>Vertebrata</taxon>
        <taxon>Euteleostomi</taxon>
        <taxon>Actinopterygii</taxon>
        <taxon>Neopterygii</taxon>
        <taxon>Teleostei</taxon>
        <taxon>Neoteleostei</taxon>
        <taxon>Acanthomorphata</taxon>
        <taxon>Eupercaria</taxon>
        <taxon>Perciformes</taxon>
        <taxon>Notothenioidei</taxon>
        <taxon>Pogonophryne</taxon>
    </lineage>
</organism>
<protein>
    <submittedName>
        <fullName evidence="1">Uncharacterized protein</fullName>
    </submittedName>
</protein>
<dbReference type="EMBL" id="JAPTMU010000067">
    <property type="protein sequence ID" value="KAJ4922526.1"/>
    <property type="molecule type" value="Genomic_DNA"/>
</dbReference>
<name>A0AAD6F5W6_9TELE</name>
<keyword evidence="2" id="KW-1185">Reference proteome</keyword>
<comment type="caution">
    <text evidence="1">The sequence shown here is derived from an EMBL/GenBank/DDBJ whole genome shotgun (WGS) entry which is preliminary data.</text>
</comment>
<reference evidence="1" key="1">
    <citation type="submission" date="2022-11" db="EMBL/GenBank/DDBJ databases">
        <title>Chromosome-level genome of Pogonophryne albipinna.</title>
        <authorList>
            <person name="Jo E."/>
        </authorList>
    </citation>
    <scope>NUCLEOTIDE SEQUENCE</scope>
    <source>
        <strain evidence="1">SGF0006</strain>
        <tissue evidence="1">Muscle</tissue>
    </source>
</reference>
<evidence type="ECO:0000313" key="1">
    <source>
        <dbReference type="EMBL" id="KAJ4922526.1"/>
    </source>
</evidence>
<dbReference type="PANTHER" id="PTHR46944">
    <property type="entry name" value="RHO GUANINE NUCLEOTIDE EXCHANGE FACTOR 33"/>
    <property type="match status" value="1"/>
</dbReference>
<evidence type="ECO:0000313" key="2">
    <source>
        <dbReference type="Proteomes" id="UP001219934"/>
    </source>
</evidence>
<dbReference type="Proteomes" id="UP001219934">
    <property type="component" value="Unassembled WGS sequence"/>
</dbReference>
<sequence length="256" mass="28109">MHFCKNTNVLHVGCSVVLLILPSVYKQILALADISCSSLAAGRFLSRAAAGRATSEQVMKPQEAELVSEISKLQGMVSELKSGFSGALMELSQIQHGDSDLREELQENRRSCRKKALRVEALVEALREELGVMSGQILQLYRQKPLQEDKGATAKSGDGLKAGLSEATDARHQEAPGPPDDPGAISDLLQRHLLFRNTLQERLSAEHWKSLIGDIVVQLIGQNDTAFSEMYLGYTTTLASFLSLEFNRISVSEKKQ</sequence>
<gene>
    <name evidence="1" type="ORF">JOQ06_021821</name>
</gene>
<dbReference type="AlphaFoldDB" id="A0AAD6F5W6"/>
<feature type="non-terminal residue" evidence="1">
    <location>
        <position position="1"/>
    </location>
</feature>
<accession>A0AAD6F5W6</accession>
<dbReference type="InterPro" id="IPR042849">
    <property type="entry name" value="ARHGEF33"/>
</dbReference>